<accession>A0AB73C064</accession>
<comment type="caution">
    <text evidence="5">The sequence shown here is derived from an EMBL/GenBank/DDBJ whole genome shotgun (WGS) entry which is preliminary data.</text>
</comment>
<dbReference type="InterPro" id="IPR029044">
    <property type="entry name" value="Nucleotide-diphossugar_trans"/>
</dbReference>
<feature type="domain" description="Glycosyltransferase 2-like" evidence="4">
    <location>
        <begin position="6"/>
        <end position="139"/>
    </location>
</feature>
<dbReference type="GO" id="GO:0016757">
    <property type="term" value="F:glycosyltransferase activity"/>
    <property type="evidence" value="ECO:0007669"/>
    <property type="project" value="UniProtKB-KW"/>
</dbReference>
<dbReference type="SUPFAM" id="SSF53448">
    <property type="entry name" value="Nucleotide-diphospho-sugar transferases"/>
    <property type="match status" value="1"/>
</dbReference>
<reference evidence="5 6" key="1">
    <citation type="submission" date="2014-01" db="EMBL/GenBank/DDBJ databases">
        <title>Comparative genomics of Fusobacterium necrophorum wild isolates.</title>
        <authorList>
            <person name="Kittichotirat W."/>
            <person name="Bumgarner R.E."/>
            <person name="Lawrence P."/>
        </authorList>
    </citation>
    <scope>NUCLEOTIDE SEQUENCE [LARGE SCALE GENOMIC DNA]</scope>
    <source>
        <strain evidence="5 6">DJ-2</strain>
    </source>
</reference>
<keyword evidence="3" id="KW-0808">Transferase</keyword>
<evidence type="ECO:0000313" key="5">
    <source>
        <dbReference type="EMBL" id="KDE69334.1"/>
    </source>
</evidence>
<organism evidence="5 6">
    <name type="scientific">Fusobacterium necrophorum DJ-2</name>
    <dbReference type="NCBI Taxonomy" id="1441737"/>
    <lineage>
        <taxon>Bacteria</taxon>
        <taxon>Fusobacteriati</taxon>
        <taxon>Fusobacteriota</taxon>
        <taxon>Fusobacteriia</taxon>
        <taxon>Fusobacteriales</taxon>
        <taxon>Fusobacteriaceae</taxon>
        <taxon>Fusobacterium</taxon>
    </lineage>
</organism>
<comment type="similarity">
    <text evidence="1">Belongs to the glycosyltransferase 2 family.</text>
</comment>
<protein>
    <recommendedName>
        <fullName evidence="4">Glycosyltransferase 2-like domain-containing protein</fullName>
    </recommendedName>
</protein>
<dbReference type="RefSeq" id="WP_035904879.1">
    <property type="nucleotide sequence ID" value="NZ_JAAH01000186.1"/>
</dbReference>
<sequence length="281" mass="33280">MGNNFSVLMSVYFKENPNFLEQSIRSIYTDQILKPAEIILVEDGALTEVLYNVIEKMKREIPVLKIIKIEKNSGLGNALKIGILECNFELIARMDTDDISYPERFQKQIEYFNKYPDTDVLGSFMSEFINKIDNIICLKDAPNNNMNMKRYMKRRDPVNHPSVMFKKSKVLKVGNYQEIFLNEDSYLWARMLNSGCIFRNIEEPLVYFRISDDTYKRRGGWKYIKAEYELQKKLLEYNIINKYEMIGNLLLKSIIRMVPNFLRKQIYIKLLRKNGNKNLKK</sequence>
<evidence type="ECO:0000256" key="3">
    <source>
        <dbReference type="ARBA" id="ARBA00022679"/>
    </source>
</evidence>
<dbReference type="InterPro" id="IPR001173">
    <property type="entry name" value="Glyco_trans_2-like"/>
</dbReference>
<dbReference type="Proteomes" id="UP000027058">
    <property type="component" value="Unassembled WGS sequence"/>
</dbReference>
<dbReference type="PANTHER" id="PTHR43685">
    <property type="entry name" value="GLYCOSYLTRANSFERASE"/>
    <property type="match status" value="1"/>
</dbReference>
<dbReference type="Gene3D" id="3.90.550.10">
    <property type="entry name" value="Spore Coat Polysaccharide Biosynthesis Protein SpsA, Chain A"/>
    <property type="match status" value="1"/>
</dbReference>
<dbReference type="AlphaFoldDB" id="A0AB73C064"/>
<evidence type="ECO:0000313" key="6">
    <source>
        <dbReference type="Proteomes" id="UP000027058"/>
    </source>
</evidence>
<evidence type="ECO:0000259" key="4">
    <source>
        <dbReference type="Pfam" id="PF00535"/>
    </source>
</evidence>
<dbReference type="Pfam" id="PF00535">
    <property type="entry name" value="Glycos_transf_2"/>
    <property type="match status" value="1"/>
</dbReference>
<proteinExistence type="inferred from homology"/>
<dbReference type="PANTHER" id="PTHR43685:SF5">
    <property type="entry name" value="GLYCOSYLTRANSFERASE EPSE-RELATED"/>
    <property type="match status" value="1"/>
</dbReference>
<dbReference type="EMBL" id="JAAH01000186">
    <property type="protein sequence ID" value="KDE69334.1"/>
    <property type="molecule type" value="Genomic_DNA"/>
</dbReference>
<dbReference type="InterPro" id="IPR050834">
    <property type="entry name" value="Glycosyltransf_2"/>
</dbReference>
<keyword evidence="2" id="KW-0328">Glycosyltransferase</keyword>
<gene>
    <name evidence="5" type="ORF">FUSO8_11665</name>
</gene>
<evidence type="ECO:0000256" key="2">
    <source>
        <dbReference type="ARBA" id="ARBA00022676"/>
    </source>
</evidence>
<evidence type="ECO:0000256" key="1">
    <source>
        <dbReference type="ARBA" id="ARBA00006739"/>
    </source>
</evidence>
<name>A0AB73C064_9FUSO</name>